<dbReference type="AlphaFoldDB" id="A0A806KPB8"/>
<protein>
    <submittedName>
        <fullName evidence="1">Uncharacterized protein</fullName>
    </submittedName>
</protein>
<accession>A0A806KPB8</accession>
<reference evidence="1" key="1">
    <citation type="submission" date="2012-03" db="EMBL/GenBank/DDBJ databases">
        <title>Functional metagenomics reveals considerable lignocellulase gene clusters in the gut microbiome of a wood-feeding higher termite.</title>
        <authorList>
            <person name="Liu N."/>
        </authorList>
    </citation>
    <scope>NUCLEOTIDE SEQUENCE</scope>
</reference>
<dbReference type="EMBL" id="JQ844277">
    <property type="protein sequence ID" value="AGS54111.1"/>
    <property type="molecule type" value="Genomic_DNA"/>
</dbReference>
<proteinExistence type="predicted"/>
<name>A0A806KPB8_9BACT</name>
<organism evidence="1">
    <name type="scientific">uncultured bacterium contig00021</name>
    <dbReference type="NCBI Taxonomy" id="1181511"/>
    <lineage>
        <taxon>Bacteria</taxon>
        <taxon>environmental samples</taxon>
    </lineage>
</organism>
<evidence type="ECO:0000313" key="1">
    <source>
        <dbReference type="EMBL" id="AGS54111.1"/>
    </source>
</evidence>
<sequence length="90" mass="10249">MDITDDYEVKIPRNAPKGKANVIIQFPAEEKPEAGGNGKTRFTKKELEEMLHGSGALRSITGIIKTDMTLGFSNNIQIFFRIYYFYVFLL</sequence>